<dbReference type="AlphaFoldDB" id="A0AA36MCC2"/>
<feature type="region of interest" description="Disordered" evidence="1">
    <location>
        <begin position="59"/>
        <end position="88"/>
    </location>
</feature>
<evidence type="ECO:0000313" key="2">
    <source>
        <dbReference type="EMBL" id="CAJ0606951.1"/>
    </source>
</evidence>
<proteinExistence type="predicted"/>
<keyword evidence="3" id="KW-1185">Reference proteome</keyword>
<comment type="caution">
    <text evidence="2">The sequence shown here is derived from an EMBL/GenBank/DDBJ whole genome shotgun (WGS) entry which is preliminary data.</text>
</comment>
<dbReference type="EMBL" id="CATQJL010000316">
    <property type="protein sequence ID" value="CAJ0606951.1"/>
    <property type="molecule type" value="Genomic_DNA"/>
</dbReference>
<organism evidence="2 3">
    <name type="scientific">Cylicocyclus nassatus</name>
    <name type="common">Nematode worm</name>
    <dbReference type="NCBI Taxonomy" id="53992"/>
    <lineage>
        <taxon>Eukaryota</taxon>
        <taxon>Metazoa</taxon>
        <taxon>Ecdysozoa</taxon>
        <taxon>Nematoda</taxon>
        <taxon>Chromadorea</taxon>
        <taxon>Rhabditida</taxon>
        <taxon>Rhabditina</taxon>
        <taxon>Rhabditomorpha</taxon>
        <taxon>Strongyloidea</taxon>
        <taxon>Strongylidae</taxon>
        <taxon>Cylicocyclus</taxon>
    </lineage>
</organism>
<evidence type="ECO:0000313" key="3">
    <source>
        <dbReference type="Proteomes" id="UP001176961"/>
    </source>
</evidence>
<dbReference type="Proteomes" id="UP001176961">
    <property type="component" value="Unassembled WGS sequence"/>
</dbReference>
<gene>
    <name evidence="2" type="ORF">CYNAS_LOCUS18934</name>
</gene>
<protein>
    <submittedName>
        <fullName evidence="2">Uncharacterized protein</fullName>
    </submittedName>
</protein>
<sequence>MQKEPVIDVKKPINENVANVAANVSHGHATTETGGILNPIRRISDAFAKTIHVIQEDMHPHSHHNTTATISSEHAVPPTAEQQGGRRVSDIEHLWETSRKMNFNDEF</sequence>
<accession>A0AA36MCC2</accession>
<reference evidence="2" key="1">
    <citation type="submission" date="2023-07" db="EMBL/GenBank/DDBJ databases">
        <authorList>
            <consortium name="CYATHOMIX"/>
        </authorList>
    </citation>
    <scope>NUCLEOTIDE SEQUENCE</scope>
    <source>
        <strain evidence="2">N/A</strain>
    </source>
</reference>
<name>A0AA36MCC2_CYLNA</name>
<evidence type="ECO:0000256" key="1">
    <source>
        <dbReference type="SAM" id="MobiDB-lite"/>
    </source>
</evidence>